<accession>A0ABD5WDM8</accession>
<sequence>MADSRAATPVVLALVAVGGAVGATARYAVGGALPGLWGTLTANVSGSFLLGLLLYEALRTDRLGDRTRTLLTTGVLSSYTTYSTFVVETVQAAPAVGATYLVGAYALDVAAARAGRAVAARLDPREGREVWA</sequence>
<dbReference type="Pfam" id="PF02537">
    <property type="entry name" value="CRCB"/>
    <property type="match status" value="1"/>
</dbReference>
<comment type="catalytic activity">
    <reaction evidence="7">
        <text>fluoride(in) = fluoride(out)</text>
        <dbReference type="Rhea" id="RHEA:76159"/>
        <dbReference type="ChEBI" id="CHEBI:17051"/>
    </reaction>
    <physiologicalReaction direction="left-to-right" evidence="7">
        <dbReference type="Rhea" id="RHEA:76160"/>
    </physiologicalReaction>
</comment>
<evidence type="ECO:0000256" key="4">
    <source>
        <dbReference type="ARBA" id="ARBA00022989"/>
    </source>
</evidence>
<name>A0ABD5WDM8_9EURY</name>
<keyword evidence="8" id="KW-0813">Transport</keyword>
<evidence type="ECO:0000256" key="6">
    <source>
        <dbReference type="ARBA" id="ARBA00035120"/>
    </source>
</evidence>
<keyword evidence="3 8" id="KW-0812">Transmembrane</keyword>
<keyword evidence="4 8" id="KW-1133">Transmembrane helix</keyword>
<evidence type="ECO:0000256" key="8">
    <source>
        <dbReference type="HAMAP-Rule" id="MF_00454"/>
    </source>
</evidence>
<evidence type="ECO:0000256" key="7">
    <source>
        <dbReference type="ARBA" id="ARBA00035585"/>
    </source>
</evidence>
<comment type="subcellular location">
    <subcellularLocation>
        <location evidence="1 8">Cell membrane</location>
        <topology evidence="1 8">Multi-pass membrane protein</topology>
    </subcellularLocation>
</comment>
<dbReference type="GO" id="GO:0140114">
    <property type="term" value="P:cellular detoxification of fluoride"/>
    <property type="evidence" value="ECO:0007669"/>
    <property type="project" value="UniProtKB-UniRule"/>
</dbReference>
<keyword evidence="5 8" id="KW-0472">Membrane</keyword>
<comment type="caution">
    <text evidence="8">Lacks conserved residue(s) required for the propagation of feature annotation.</text>
</comment>
<dbReference type="EMBL" id="JBHTAH010000019">
    <property type="protein sequence ID" value="MFC7071216.1"/>
    <property type="molecule type" value="Genomic_DNA"/>
</dbReference>
<dbReference type="AlphaFoldDB" id="A0ABD5WDM8"/>
<evidence type="ECO:0000256" key="3">
    <source>
        <dbReference type="ARBA" id="ARBA00022692"/>
    </source>
</evidence>
<dbReference type="Proteomes" id="UP001596461">
    <property type="component" value="Unassembled WGS sequence"/>
</dbReference>
<organism evidence="9 10">
    <name type="scientific">Halobaculum lipolyticum</name>
    <dbReference type="NCBI Taxonomy" id="3032001"/>
    <lineage>
        <taxon>Archaea</taxon>
        <taxon>Methanobacteriati</taxon>
        <taxon>Methanobacteriota</taxon>
        <taxon>Stenosarchaea group</taxon>
        <taxon>Halobacteria</taxon>
        <taxon>Halobacteriales</taxon>
        <taxon>Haloferacaceae</taxon>
        <taxon>Halobaculum</taxon>
    </lineage>
</organism>
<comment type="function">
    <text evidence="8">Fluoride-specific ion channel. Important for reducing fluoride concentration in the cell, thus reducing its toxicity.</text>
</comment>
<dbReference type="InterPro" id="IPR003691">
    <property type="entry name" value="FluC"/>
</dbReference>
<comment type="similarity">
    <text evidence="6 8">Belongs to the fluoride channel Fluc/FEX (TC 1.A.43) family.</text>
</comment>
<keyword evidence="10" id="KW-1185">Reference proteome</keyword>
<keyword evidence="2 8" id="KW-1003">Cell membrane</keyword>
<dbReference type="HAMAP" id="MF_00454">
    <property type="entry name" value="FluC"/>
    <property type="match status" value="1"/>
</dbReference>
<evidence type="ECO:0000313" key="9">
    <source>
        <dbReference type="EMBL" id="MFC7071216.1"/>
    </source>
</evidence>
<protein>
    <recommendedName>
        <fullName evidence="8">Fluoride-specific ion channel FluC</fullName>
    </recommendedName>
</protein>
<evidence type="ECO:0000256" key="5">
    <source>
        <dbReference type="ARBA" id="ARBA00023136"/>
    </source>
</evidence>
<feature type="transmembrane region" description="Helical" evidence="8">
    <location>
        <begin position="35"/>
        <end position="58"/>
    </location>
</feature>
<dbReference type="GO" id="GO:0062054">
    <property type="term" value="F:fluoride channel activity"/>
    <property type="evidence" value="ECO:0007669"/>
    <property type="project" value="UniProtKB-UniRule"/>
</dbReference>
<proteinExistence type="inferred from homology"/>
<gene>
    <name evidence="8" type="primary">fluC</name>
    <name evidence="8" type="synonym">crcB</name>
    <name evidence="9" type="ORF">ACFQL9_16345</name>
</gene>
<dbReference type="RefSeq" id="WP_390211210.1">
    <property type="nucleotide sequence ID" value="NZ_JBHTAH010000019.1"/>
</dbReference>
<dbReference type="GO" id="GO:0005886">
    <property type="term" value="C:plasma membrane"/>
    <property type="evidence" value="ECO:0007669"/>
    <property type="project" value="UniProtKB-SubCell"/>
</dbReference>
<evidence type="ECO:0000256" key="1">
    <source>
        <dbReference type="ARBA" id="ARBA00004651"/>
    </source>
</evidence>
<keyword evidence="8" id="KW-0407">Ion channel</keyword>
<comment type="caution">
    <text evidence="9">The sequence shown here is derived from an EMBL/GenBank/DDBJ whole genome shotgun (WGS) entry which is preliminary data.</text>
</comment>
<evidence type="ECO:0000256" key="2">
    <source>
        <dbReference type="ARBA" id="ARBA00022475"/>
    </source>
</evidence>
<keyword evidence="8" id="KW-0406">Ion transport</keyword>
<reference evidence="9 10" key="1">
    <citation type="journal article" date="2019" name="Int. J. Syst. Evol. Microbiol.">
        <title>The Global Catalogue of Microorganisms (GCM) 10K type strain sequencing project: providing services to taxonomists for standard genome sequencing and annotation.</title>
        <authorList>
            <consortium name="The Broad Institute Genomics Platform"/>
            <consortium name="The Broad Institute Genome Sequencing Center for Infectious Disease"/>
            <person name="Wu L."/>
            <person name="Ma J."/>
        </authorList>
    </citation>
    <scope>NUCLEOTIDE SEQUENCE [LARGE SCALE GENOMIC DNA]</scope>
    <source>
        <strain evidence="9 10">DT31</strain>
    </source>
</reference>
<evidence type="ECO:0000313" key="10">
    <source>
        <dbReference type="Proteomes" id="UP001596461"/>
    </source>
</evidence>